<name>A0ABR0ELU5_ZASCE</name>
<proteinExistence type="predicted"/>
<sequence>MLALEPFQPASLATESFNTLPAELLLEIIPYIPFSPHTLSCLCLTCARLNGLIKSHEQSLVSDIKDTQIPPHALHLFPSLDTTTFDGLATLYKRLSTLTDLHDQWLHITSHGPELDWLKGRWESIHKTGLLLLYRLQDAGSYCNKVALINGLPATSLACLLFKLISSIKILRIYGPEPINGNWSAGDIMARSDVELAFEEMLLQYGPDFFVAMLRAGGREKMGSSTHNTQDQWAVDALTHEVTHMLDRQMPSPDGFPKPPTLTSCMRRAFAARNNCHISQNIGKMWGLLSSTAFDLVDERKMVKVVKGEELEEGMKRAF</sequence>
<evidence type="ECO:0000313" key="1">
    <source>
        <dbReference type="EMBL" id="KAK4502564.1"/>
    </source>
</evidence>
<dbReference type="InterPro" id="IPR036047">
    <property type="entry name" value="F-box-like_dom_sf"/>
</dbReference>
<evidence type="ECO:0008006" key="3">
    <source>
        <dbReference type="Google" id="ProtNLM"/>
    </source>
</evidence>
<organism evidence="1 2">
    <name type="scientific">Zasmidium cellare</name>
    <name type="common">Wine cellar mold</name>
    <name type="synonym">Racodium cellare</name>
    <dbReference type="NCBI Taxonomy" id="395010"/>
    <lineage>
        <taxon>Eukaryota</taxon>
        <taxon>Fungi</taxon>
        <taxon>Dikarya</taxon>
        <taxon>Ascomycota</taxon>
        <taxon>Pezizomycotina</taxon>
        <taxon>Dothideomycetes</taxon>
        <taxon>Dothideomycetidae</taxon>
        <taxon>Mycosphaerellales</taxon>
        <taxon>Mycosphaerellaceae</taxon>
        <taxon>Zasmidium</taxon>
    </lineage>
</organism>
<reference evidence="1 2" key="1">
    <citation type="journal article" date="2023" name="G3 (Bethesda)">
        <title>A chromosome-level genome assembly of Zasmidium syzygii isolated from banana leaves.</title>
        <authorList>
            <person name="van Westerhoven A.C."/>
            <person name="Mehrabi R."/>
            <person name="Talebi R."/>
            <person name="Steentjes M.B.F."/>
            <person name="Corcolon B."/>
            <person name="Chong P.A."/>
            <person name="Kema G.H.J."/>
            <person name="Seidl M.F."/>
        </authorList>
    </citation>
    <scope>NUCLEOTIDE SEQUENCE [LARGE SCALE GENOMIC DNA]</scope>
    <source>
        <strain evidence="1 2">P124</strain>
    </source>
</reference>
<accession>A0ABR0ELU5</accession>
<comment type="caution">
    <text evidence="1">The sequence shown here is derived from an EMBL/GenBank/DDBJ whole genome shotgun (WGS) entry which is preliminary data.</text>
</comment>
<dbReference type="EMBL" id="JAXOVC010000004">
    <property type="protein sequence ID" value="KAK4502564.1"/>
    <property type="molecule type" value="Genomic_DNA"/>
</dbReference>
<dbReference type="SUPFAM" id="SSF81383">
    <property type="entry name" value="F-box domain"/>
    <property type="match status" value="1"/>
</dbReference>
<dbReference type="Proteomes" id="UP001305779">
    <property type="component" value="Unassembled WGS sequence"/>
</dbReference>
<gene>
    <name evidence="1" type="ORF">PRZ48_005990</name>
</gene>
<evidence type="ECO:0000313" key="2">
    <source>
        <dbReference type="Proteomes" id="UP001305779"/>
    </source>
</evidence>
<protein>
    <recommendedName>
        <fullName evidence="3">F-box domain-containing protein</fullName>
    </recommendedName>
</protein>
<keyword evidence="2" id="KW-1185">Reference proteome</keyword>